<dbReference type="InterPro" id="IPR006619">
    <property type="entry name" value="PGRP_domain_met/bac"/>
</dbReference>
<dbReference type="Proteomes" id="UP000285636">
    <property type="component" value="Unassembled WGS sequence"/>
</dbReference>
<dbReference type="SUPFAM" id="SSF55846">
    <property type="entry name" value="N-acetylmuramoyl-L-alanine amidase-like"/>
    <property type="match status" value="1"/>
</dbReference>
<sequence length="242" mass="26559">MGAKFATEATVQEIKPGEFMCPVPITVNDRAATREAIIKKVQSLGHSFTERSAWGAVKGKPNMVKDWDYTMIALHHAGRSYECTPDGVKQMQGVQAHHMGNQYDDIGYHYGIACDGTVLEGRDIRLQASSVKLFNTGVIGIVLLENLTTAEEGGDMVAKGRETLEYLGYNTTNVIPAPQIDALLHLVEALKSVFVIERFGGHREFPGQDRDGKICPGNIGMELVRNIRTKTQLLPPPRPAAE</sequence>
<dbReference type="AlphaFoldDB" id="A0A423I3Y1"/>
<organism evidence="3 4">
    <name type="scientific">Pseudomonas brassicacearum</name>
    <dbReference type="NCBI Taxonomy" id="930166"/>
    <lineage>
        <taxon>Bacteria</taxon>
        <taxon>Pseudomonadati</taxon>
        <taxon>Pseudomonadota</taxon>
        <taxon>Gammaproteobacteria</taxon>
        <taxon>Pseudomonadales</taxon>
        <taxon>Pseudomonadaceae</taxon>
        <taxon>Pseudomonas</taxon>
    </lineage>
</organism>
<dbReference type="InterPro" id="IPR015510">
    <property type="entry name" value="PGRP"/>
</dbReference>
<proteinExistence type="inferred from homology"/>
<dbReference type="RefSeq" id="WP_123433873.1">
    <property type="nucleotide sequence ID" value="NZ_MOBK01000006.1"/>
</dbReference>
<name>A0A423I3Y1_9PSED</name>
<protein>
    <submittedName>
        <fullName evidence="3">N-acetylmuramoyl-L-alanine amidase</fullName>
    </submittedName>
</protein>
<accession>A0A423I3Y1</accession>
<evidence type="ECO:0000259" key="2">
    <source>
        <dbReference type="SMART" id="SM00701"/>
    </source>
</evidence>
<comment type="caution">
    <text evidence="3">The sequence shown here is derived from an EMBL/GenBank/DDBJ whole genome shotgun (WGS) entry which is preliminary data.</text>
</comment>
<dbReference type="EMBL" id="MOBK01000006">
    <property type="protein sequence ID" value="RON20188.1"/>
    <property type="molecule type" value="Genomic_DNA"/>
</dbReference>
<evidence type="ECO:0000256" key="1">
    <source>
        <dbReference type="ARBA" id="ARBA00007553"/>
    </source>
</evidence>
<dbReference type="Gene3D" id="3.40.80.10">
    <property type="entry name" value="Peptidoglycan recognition protein-like"/>
    <property type="match status" value="1"/>
</dbReference>
<dbReference type="Pfam" id="PF01510">
    <property type="entry name" value="Amidase_2"/>
    <property type="match status" value="1"/>
</dbReference>
<comment type="similarity">
    <text evidence="1">Belongs to the N-acetylmuramoyl-L-alanine amidase 2 family.</text>
</comment>
<dbReference type="CDD" id="cd06583">
    <property type="entry name" value="PGRP"/>
    <property type="match status" value="1"/>
</dbReference>
<reference evidence="3 4" key="1">
    <citation type="submission" date="2016-10" db="EMBL/GenBank/DDBJ databases">
        <title>Comparative genome analysis of multiple Pseudomonas spp. focuses on biocontrol and plant growth promoting traits.</title>
        <authorList>
            <person name="Tao X.-Y."/>
            <person name="Taylor C.G."/>
        </authorList>
    </citation>
    <scope>NUCLEOTIDE SEQUENCE [LARGE SCALE GENOMIC DNA]</scope>
    <source>
        <strain evidence="3 4">38D7</strain>
    </source>
</reference>
<dbReference type="InterPro" id="IPR002502">
    <property type="entry name" value="Amidase_domain"/>
</dbReference>
<dbReference type="GO" id="GO:0009253">
    <property type="term" value="P:peptidoglycan catabolic process"/>
    <property type="evidence" value="ECO:0007669"/>
    <property type="project" value="InterPro"/>
</dbReference>
<dbReference type="GO" id="GO:0008270">
    <property type="term" value="F:zinc ion binding"/>
    <property type="evidence" value="ECO:0007669"/>
    <property type="project" value="InterPro"/>
</dbReference>
<dbReference type="PANTHER" id="PTHR11022">
    <property type="entry name" value="PEPTIDOGLYCAN RECOGNITION PROTEIN"/>
    <property type="match status" value="1"/>
</dbReference>
<dbReference type="GO" id="GO:0008745">
    <property type="term" value="F:N-acetylmuramoyl-L-alanine amidase activity"/>
    <property type="evidence" value="ECO:0007669"/>
    <property type="project" value="InterPro"/>
</dbReference>
<feature type="domain" description="Peptidoglycan recognition protein family" evidence="2">
    <location>
        <begin position="46"/>
        <end position="175"/>
    </location>
</feature>
<gene>
    <name evidence="3" type="ORF">BK660_14065</name>
</gene>
<dbReference type="SMART" id="SM00701">
    <property type="entry name" value="PGRP"/>
    <property type="match status" value="1"/>
</dbReference>
<dbReference type="PANTHER" id="PTHR11022:SF78">
    <property type="entry name" value="MIP09469P"/>
    <property type="match status" value="1"/>
</dbReference>
<evidence type="ECO:0000313" key="3">
    <source>
        <dbReference type="EMBL" id="RON20188.1"/>
    </source>
</evidence>
<evidence type="ECO:0000313" key="4">
    <source>
        <dbReference type="Proteomes" id="UP000285636"/>
    </source>
</evidence>
<dbReference type="InterPro" id="IPR036505">
    <property type="entry name" value="Amidase/PGRP_sf"/>
</dbReference>